<dbReference type="PANTHER" id="PTHR45856">
    <property type="entry name" value="ALPHA/BETA-HYDROLASES SUPERFAMILY PROTEIN"/>
    <property type="match status" value="1"/>
</dbReference>
<gene>
    <name evidence="2" type="ORF">ACFOVU_15580</name>
</gene>
<dbReference type="Proteomes" id="UP001595847">
    <property type="component" value="Unassembled WGS sequence"/>
</dbReference>
<evidence type="ECO:0000313" key="2">
    <source>
        <dbReference type="EMBL" id="MFC3997351.1"/>
    </source>
</evidence>
<dbReference type="InterPro" id="IPR051218">
    <property type="entry name" value="Sec_MonoDiacylglyc_Lipase"/>
</dbReference>
<dbReference type="EMBL" id="JBHSBH010000010">
    <property type="protein sequence ID" value="MFC3997351.1"/>
    <property type="molecule type" value="Genomic_DNA"/>
</dbReference>
<accession>A0ABV8FRP2</accession>
<dbReference type="RefSeq" id="WP_378534249.1">
    <property type="nucleotide sequence ID" value="NZ_JBHSBH010000010.1"/>
</dbReference>
<organism evidence="2 3">
    <name type="scientific">Nocardiopsis sediminis</name>
    <dbReference type="NCBI Taxonomy" id="1778267"/>
    <lineage>
        <taxon>Bacteria</taxon>
        <taxon>Bacillati</taxon>
        <taxon>Actinomycetota</taxon>
        <taxon>Actinomycetes</taxon>
        <taxon>Streptosporangiales</taxon>
        <taxon>Nocardiopsidaceae</taxon>
        <taxon>Nocardiopsis</taxon>
    </lineage>
</organism>
<feature type="domain" description="Fungal lipase-type" evidence="1">
    <location>
        <begin position="76"/>
        <end position="207"/>
    </location>
</feature>
<name>A0ABV8FRP2_9ACTN</name>
<dbReference type="CDD" id="cd00519">
    <property type="entry name" value="Lipase_3"/>
    <property type="match status" value="1"/>
</dbReference>
<reference evidence="3" key="1">
    <citation type="journal article" date="2019" name="Int. J. Syst. Evol. Microbiol.">
        <title>The Global Catalogue of Microorganisms (GCM) 10K type strain sequencing project: providing services to taxonomists for standard genome sequencing and annotation.</title>
        <authorList>
            <consortium name="The Broad Institute Genomics Platform"/>
            <consortium name="The Broad Institute Genome Sequencing Center for Infectious Disease"/>
            <person name="Wu L."/>
            <person name="Ma J."/>
        </authorList>
    </citation>
    <scope>NUCLEOTIDE SEQUENCE [LARGE SCALE GENOMIC DNA]</scope>
    <source>
        <strain evidence="3">TBRC 1826</strain>
    </source>
</reference>
<comment type="caution">
    <text evidence="2">The sequence shown here is derived from an EMBL/GenBank/DDBJ whole genome shotgun (WGS) entry which is preliminary data.</text>
</comment>
<dbReference type="PANTHER" id="PTHR45856:SF24">
    <property type="entry name" value="FUNGAL LIPASE-LIKE DOMAIN-CONTAINING PROTEIN"/>
    <property type="match status" value="1"/>
</dbReference>
<dbReference type="Pfam" id="PF01764">
    <property type="entry name" value="Lipase_3"/>
    <property type="match status" value="1"/>
</dbReference>
<evidence type="ECO:0000259" key="1">
    <source>
        <dbReference type="Pfam" id="PF01764"/>
    </source>
</evidence>
<proteinExistence type="predicted"/>
<evidence type="ECO:0000313" key="3">
    <source>
        <dbReference type="Proteomes" id="UP001595847"/>
    </source>
</evidence>
<dbReference type="InterPro" id="IPR029058">
    <property type="entry name" value="AB_hydrolase_fold"/>
</dbReference>
<protein>
    <submittedName>
        <fullName evidence="2">Lipase family protein</fullName>
    </submittedName>
</protein>
<keyword evidence="3" id="KW-1185">Reference proteome</keyword>
<dbReference type="SUPFAM" id="SSF53474">
    <property type="entry name" value="alpha/beta-Hydrolases"/>
    <property type="match status" value="1"/>
</dbReference>
<dbReference type="InterPro" id="IPR002921">
    <property type="entry name" value="Fungal_lipase-type"/>
</dbReference>
<dbReference type="Gene3D" id="3.40.50.1820">
    <property type="entry name" value="alpha/beta hydrolase"/>
    <property type="match status" value="1"/>
</dbReference>
<sequence>MTAIAFDHTATGYRIAHARNLAYAAKLAYGEPGQVEETAREWGFDRVRSFEVPFTQPFPLEDTQAYTMASDSMVVTSFRGTETKEIRDFLSDTNAALVPNPGATGRVHWGFSAALDAVYPDILAAVQEFRTNGQSLWFTGHSLGGALAMLAAARSHFCDGMLADGVYTFGQPRTCDTALASAYDDAFTGRTYRFVNNSDVVAQVPPEPLYRHVAEMKYFDADGRLRDKPPSLLGGFTDQVKGHTADMFAPGADGIRDHLMDAYLARLDAAAG</sequence>